<dbReference type="STRING" id="93759.A0A1R3IT71"/>
<proteinExistence type="predicted"/>
<dbReference type="EMBL" id="AWUE01017671">
    <property type="protein sequence ID" value="OMO85764.1"/>
    <property type="molecule type" value="Genomic_DNA"/>
</dbReference>
<feature type="compositionally biased region" description="Gly residues" evidence="1">
    <location>
        <begin position="236"/>
        <end position="246"/>
    </location>
</feature>
<feature type="compositionally biased region" description="Pro residues" evidence="1">
    <location>
        <begin position="189"/>
        <end position="199"/>
    </location>
</feature>
<accession>A0A1R3IT71</accession>
<dbReference type="PANTHER" id="PTHR47911">
    <property type="entry name" value="HYDROXYPROLINE-RICH GLYCOPROTEIN-LIKE"/>
    <property type="match status" value="1"/>
</dbReference>
<dbReference type="AlphaFoldDB" id="A0A1R3IT71"/>
<feature type="compositionally biased region" description="Polar residues" evidence="1">
    <location>
        <begin position="92"/>
        <end position="101"/>
    </location>
</feature>
<reference evidence="3" key="1">
    <citation type="submission" date="2013-09" db="EMBL/GenBank/DDBJ databases">
        <title>Corchorus olitorius genome sequencing.</title>
        <authorList>
            <person name="Alam M."/>
            <person name="Haque M.S."/>
            <person name="Islam M.S."/>
            <person name="Emdad E.M."/>
            <person name="Islam M.M."/>
            <person name="Ahmed B."/>
            <person name="Halim A."/>
            <person name="Hossen Q.M.M."/>
            <person name="Hossain M.Z."/>
            <person name="Ahmed R."/>
            <person name="Khan M.M."/>
            <person name="Islam R."/>
            <person name="Rashid M.M."/>
            <person name="Khan S.A."/>
            <person name="Rahman M.S."/>
            <person name="Alam M."/>
            <person name="Yahiya A.S."/>
            <person name="Khan M.S."/>
            <person name="Azam M.S."/>
            <person name="Haque T."/>
            <person name="Lashkar M.Z.H."/>
            <person name="Akhand A.I."/>
            <person name="Morshed G."/>
            <person name="Roy S."/>
            <person name="Uddin K.S."/>
            <person name="Rabeya T."/>
            <person name="Hossain A.S."/>
            <person name="Chowdhury A."/>
            <person name="Snigdha A.R."/>
            <person name="Mortoza M.S."/>
            <person name="Matin S.A."/>
            <person name="Hoque S.M.E."/>
            <person name="Islam M.K."/>
            <person name="Roy D.K."/>
            <person name="Haider R."/>
            <person name="Moosa M.M."/>
            <person name="Elias S.M."/>
            <person name="Hasan A.M."/>
            <person name="Jahan S."/>
            <person name="Shafiuddin M."/>
            <person name="Mahmood N."/>
            <person name="Shommy N.S."/>
        </authorList>
    </citation>
    <scope>NUCLEOTIDE SEQUENCE [LARGE SCALE GENOMIC DNA]</scope>
    <source>
        <strain evidence="3">cv. O-4</strain>
    </source>
</reference>
<gene>
    <name evidence="2" type="ORF">COLO4_21461</name>
</gene>
<feature type="compositionally biased region" description="Basic and acidic residues" evidence="1">
    <location>
        <begin position="247"/>
        <end position="259"/>
    </location>
</feature>
<sequence length="316" mass="33273">MKGSIGIGRSLSITKRTSLILQSSFSTSSSGGRGRGRGGGASPFFQLTRALDLEESDSDVSKPRNSDGSPPIGLGHGRGRGKPISADPIHQSFVSSVSQTGSGRGRGQVIPESVPPPPQTPGQPKQPIFIKKNDAKDTDVSAKSPASESVRSSESMFSSQIFSASTSSGAGRGKPLKQPEPTPEEVRQQPPPPQQPPLPQLSMEDAAKKALGILSKGKERGMARGGGRGRDRGRGGGRGGGRGFGMGRDRKPREDLRVEEGNYAEGEKLAEIIGPENMSKFADAFEDMCSDLFPSPDDDAILEALHTNCLVSPLPF</sequence>
<dbReference type="PANTHER" id="PTHR47911:SF1">
    <property type="entry name" value="OS06G0664400 PROTEIN"/>
    <property type="match status" value="1"/>
</dbReference>
<name>A0A1R3IT71_9ROSI</name>
<evidence type="ECO:0000313" key="3">
    <source>
        <dbReference type="Proteomes" id="UP000187203"/>
    </source>
</evidence>
<feature type="compositionally biased region" description="Low complexity" evidence="1">
    <location>
        <begin position="141"/>
        <end position="168"/>
    </location>
</feature>
<feature type="compositionally biased region" description="Basic and acidic residues" evidence="1">
    <location>
        <begin position="216"/>
        <end position="234"/>
    </location>
</feature>
<dbReference type="OrthoDB" id="996062at2759"/>
<protein>
    <submittedName>
        <fullName evidence="2">Uncharacterized protein</fullName>
    </submittedName>
</protein>
<keyword evidence="3" id="KW-1185">Reference proteome</keyword>
<evidence type="ECO:0000256" key="1">
    <source>
        <dbReference type="SAM" id="MobiDB-lite"/>
    </source>
</evidence>
<dbReference type="Proteomes" id="UP000187203">
    <property type="component" value="Unassembled WGS sequence"/>
</dbReference>
<feature type="region of interest" description="Disordered" evidence="1">
    <location>
        <begin position="18"/>
        <end position="259"/>
    </location>
</feature>
<organism evidence="2 3">
    <name type="scientific">Corchorus olitorius</name>
    <dbReference type="NCBI Taxonomy" id="93759"/>
    <lineage>
        <taxon>Eukaryota</taxon>
        <taxon>Viridiplantae</taxon>
        <taxon>Streptophyta</taxon>
        <taxon>Embryophyta</taxon>
        <taxon>Tracheophyta</taxon>
        <taxon>Spermatophyta</taxon>
        <taxon>Magnoliopsida</taxon>
        <taxon>eudicotyledons</taxon>
        <taxon>Gunneridae</taxon>
        <taxon>Pentapetalae</taxon>
        <taxon>rosids</taxon>
        <taxon>malvids</taxon>
        <taxon>Malvales</taxon>
        <taxon>Malvaceae</taxon>
        <taxon>Grewioideae</taxon>
        <taxon>Apeibeae</taxon>
        <taxon>Corchorus</taxon>
    </lineage>
</organism>
<feature type="compositionally biased region" description="Basic and acidic residues" evidence="1">
    <location>
        <begin position="131"/>
        <end position="140"/>
    </location>
</feature>
<feature type="compositionally biased region" description="Gly residues" evidence="1">
    <location>
        <begin position="31"/>
        <end position="41"/>
    </location>
</feature>
<comment type="caution">
    <text evidence="2">The sequence shown here is derived from an EMBL/GenBank/DDBJ whole genome shotgun (WGS) entry which is preliminary data.</text>
</comment>
<evidence type="ECO:0000313" key="2">
    <source>
        <dbReference type="EMBL" id="OMO85764.1"/>
    </source>
</evidence>